<keyword evidence="2" id="KW-1185">Reference proteome</keyword>
<evidence type="ECO:0000313" key="1">
    <source>
        <dbReference type="EMBL" id="GEQ03771.1"/>
    </source>
</evidence>
<accession>A0AB34AKC0</accession>
<proteinExistence type="predicted"/>
<dbReference type="Proteomes" id="UP000321839">
    <property type="component" value="Unassembled WGS sequence"/>
</dbReference>
<organism evidence="1 2">
    <name type="scientific">Staphylococcus ureilyticus</name>
    <name type="common">Staphylococcus cohnii subsp. urealyticus</name>
    <dbReference type="NCBI Taxonomy" id="94138"/>
    <lineage>
        <taxon>Bacteria</taxon>
        <taxon>Bacillati</taxon>
        <taxon>Bacillota</taxon>
        <taxon>Bacilli</taxon>
        <taxon>Bacillales</taxon>
        <taxon>Staphylococcaceae</taxon>
        <taxon>Staphylococcus</taxon>
        <taxon>Staphylococcus cohnii species complex</taxon>
    </lineage>
</organism>
<dbReference type="EMBL" id="BKAW01000013">
    <property type="protein sequence ID" value="GEQ03771.1"/>
    <property type="molecule type" value="Genomic_DNA"/>
</dbReference>
<evidence type="ECO:0000313" key="2">
    <source>
        <dbReference type="Proteomes" id="UP000321839"/>
    </source>
</evidence>
<reference evidence="1 2" key="1">
    <citation type="submission" date="2019-07" db="EMBL/GenBank/DDBJ databases">
        <title>Whole genome shotgun sequence of Staphylococcus cohnii subsp. urealyticus NBRC 109766.</title>
        <authorList>
            <person name="Hosoyama A."/>
            <person name="Uohara A."/>
            <person name="Ohji S."/>
            <person name="Ichikawa N."/>
        </authorList>
    </citation>
    <scope>NUCLEOTIDE SEQUENCE [LARGE SCALE GENOMIC DNA]</scope>
    <source>
        <strain evidence="1 2">NBRC 109766</strain>
    </source>
</reference>
<comment type="caution">
    <text evidence="1">The sequence shown here is derived from an EMBL/GenBank/DDBJ whole genome shotgun (WGS) entry which is preliminary data.</text>
</comment>
<protein>
    <submittedName>
        <fullName evidence="1">Uncharacterized protein</fullName>
    </submittedName>
</protein>
<name>A0AB34AKC0_STAUR</name>
<dbReference type="AlphaFoldDB" id="A0AB34AKC0"/>
<gene>
    <name evidence="1" type="ORF">SCO02_22120</name>
</gene>
<sequence>MLDYVYLIILTQHLDDEYIKVFVIHRNDEIRALKFVLLNLVMTCLIGLPCFELK</sequence>